<dbReference type="PANTHER" id="PTHR33873">
    <property type="entry name" value="TRANSCRIPTION FACTOR VOZ1"/>
    <property type="match status" value="1"/>
</dbReference>
<organism evidence="1 2">
    <name type="scientific">Trifolium medium</name>
    <dbReference type="NCBI Taxonomy" id="97028"/>
    <lineage>
        <taxon>Eukaryota</taxon>
        <taxon>Viridiplantae</taxon>
        <taxon>Streptophyta</taxon>
        <taxon>Embryophyta</taxon>
        <taxon>Tracheophyta</taxon>
        <taxon>Spermatophyta</taxon>
        <taxon>Magnoliopsida</taxon>
        <taxon>eudicotyledons</taxon>
        <taxon>Gunneridae</taxon>
        <taxon>Pentapetalae</taxon>
        <taxon>rosids</taxon>
        <taxon>fabids</taxon>
        <taxon>Fabales</taxon>
        <taxon>Fabaceae</taxon>
        <taxon>Papilionoideae</taxon>
        <taxon>50 kb inversion clade</taxon>
        <taxon>NPAAA clade</taxon>
        <taxon>Hologalegina</taxon>
        <taxon>IRL clade</taxon>
        <taxon>Trifolieae</taxon>
        <taxon>Trifolium</taxon>
    </lineage>
</organism>
<feature type="non-terminal residue" evidence="1">
    <location>
        <position position="1"/>
    </location>
</feature>
<evidence type="ECO:0000313" key="2">
    <source>
        <dbReference type="Proteomes" id="UP000265520"/>
    </source>
</evidence>
<name>A0A392MD23_9FABA</name>
<dbReference type="GO" id="GO:0048578">
    <property type="term" value="P:positive regulation of long-day photoperiodism, flowering"/>
    <property type="evidence" value="ECO:0007669"/>
    <property type="project" value="InterPro"/>
</dbReference>
<dbReference type="EMBL" id="LXQA010008445">
    <property type="protein sequence ID" value="MCH85402.1"/>
    <property type="molecule type" value="Genomic_DNA"/>
</dbReference>
<dbReference type="Proteomes" id="UP000265520">
    <property type="component" value="Unassembled WGS sequence"/>
</dbReference>
<evidence type="ECO:0000313" key="1">
    <source>
        <dbReference type="EMBL" id="MCH85402.1"/>
    </source>
</evidence>
<sequence>NCFENNQPLDHTFKGSASSLFNSPLNNSDMTQLDFHPFGLNQDMDHNAVGHNSDLLGRFNLYQDQSLGHDTEIKNSESTQFSFEEGIDCSQFFGDNDTTQFGDNLIPNILPNICPPPSAFLSPKCALWDCFRPAQEGCQDYCSSYHELLAKNEGLPGMTPILRPRGIDIKDGPLFAAVLAKTLGKEVGIPKCEGAASMKAPWNASEFFDISFLEGETVREWLFFDKPRRAFDSGTRKQRSLPDYHGRGWHESRKQVMKEHGGQKRSYYMDPQPPNRDWHLYEYEINSHDGCALYRLELKLV</sequence>
<proteinExistence type="predicted"/>
<dbReference type="GO" id="GO:0045893">
    <property type="term" value="P:positive regulation of DNA-templated transcription"/>
    <property type="evidence" value="ECO:0007669"/>
    <property type="project" value="TreeGrafter"/>
</dbReference>
<gene>
    <name evidence="1" type="ORF">A2U01_0006248</name>
</gene>
<dbReference type="AlphaFoldDB" id="A0A392MD23"/>
<dbReference type="InterPro" id="IPR039277">
    <property type="entry name" value="VOZ1/VOZ2"/>
</dbReference>
<reference evidence="1 2" key="1">
    <citation type="journal article" date="2018" name="Front. Plant Sci.">
        <title>Red Clover (Trifolium pratense) and Zigzag Clover (T. medium) - A Picture of Genomic Similarities and Differences.</title>
        <authorList>
            <person name="Dluhosova J."/>
            <person name="Istvanek J."/>
            <person name="Nedelnik J."/>
            <person name="Repkova J."/>
        </authorList>
    </citation>
    <scope>NUCLEOTIDE SEQUENCE [LARGE SCALE GENOMIC DNA]</scope>
    <source>
        <strain evidence="2">cv. 10/8</strain>
        <tissue evidence="1">Leaf</tissue>
    </source>
</reference>
<dbReference type="PANTHER" id="PTHR33873:SF15">
    <property type="entry name" value="TRANSCRIPTION FACTOR VOZ2"/>
    <property type="match status" value="1"/>
</dbReference>
<comment type="caution">
    <text evidence="1">The sequence shown here is derived from an EMBL/GenBank/DDBJ whole genome shotgun (WGS) entry which is preliminary data.</text>
</comment>
<dbReference type="GO" id="GO:0005634">
    <property type="term" value="C:nucleus"/>
    <property type="evidence" value="ECO:0007669"/>
    <property type="project" value="TreeGrafter"/>
</dbReference>
<accession>A0A392MD23</accession>
<keyword evidence="2" id="KW-1185">Reference proteome</keyword>
<protein>
    <submittedName>
        <fullName evidence="1">Transcription factor VOZ1-like</fullName>
    </submittedName>
</protein>
<dbReference type="GO" id="GO:0043565">
    <property type="term" value="F:sequence-specific DNA binding"/>
    <property type="evidence" value="ECO:0007669"/>
    <property type="project" value="TreeGrafter"/>
</dbReference>
<feature type="non-terminal residue" evidence="1">
    <location>
        <position position="301"/>
    </location>
</feature>